<dbReference type="PROSITE" id="PS50931">
    <property type="entry name" value="HTH_LYSR"/>
    <property type="match status" value="1"/>
</dbReference>
<keyword evidence="3" id="KW-0238">DNA-binding</keyword>
<dbReference type="InterPro" id="IPR005119">
    <property type="entry name" value="LysR_subst-bd"/>
</dbReference>
<dbReference type="PANTHER" id="PTHR30579">
    <property type="entry name" value="TRANSCRIPTIONAL REGULATOR"/>
    <property type="match status" value="1"/>
</dbReference>
<organism evidence="6 7">
    <name type="scientific">Lysobacter capsici AZ78</name>
    <dbReference type="NCBI Taxonomy" id="1444315"/>
    <lineage>
        <taxon>Bacteria</taxon>
        <taxon>Pseudomonadati</taxon>
        <taxon>Pseudomonadota</taxon>
        <taxon>Gammaproteobacteria</taxon>
        <taxon>Lysobacterales</taxon>
        <taxon>Lysobacteraceae</taxon>
        <taxon>Lysobacter</taxon>
    </lineage>
</organism>
<dbReference type="GO" id="GO:0003677">
    <property type="term" value="F:DNA binding"/>
    <property type="evidence" value="ECO:0007669"/>
    <property type="project" value="UniProtKB-KW"/>
</dbReference>
<sequence length="287" mass="30663">MRSLDLEQLRALVAVADAGSISGGAGRVFRSQSAISEQIQKLELAAGAPLLLRSRNGVVPTPAGERLLGHARQMLALGELALHDVRRELHRTQVRLAISDYFRPDEIAALLGHLARHCPQLQLQVTMGQSAALARTHAEGGFDLALTMDLETPAQSRQRDRGGVLRREPLAWVAAPGLDLRGESELPLILLPASCSLHQTAVRRLQQQRVGHRIAHIGSGVAGVQAALRAGLGLGCLNTSSIAPGLAIARSTRLPSLPSCRFVLLPPPDDAAPGLREADAVLRAFFR</sequence>
<dbReference type="SUPFAM" id="SSF46785">
    <property type="entry name" value="Winged helix' DNA-binding domain"/>
    <property type="match status" value="1"/>
</dbReference>
<evidence type="ECO:0000256" key="2">
    <source>
        <dbReference type="ARBA" id="ARBA00023015"/>
    </source>
</evidence>
<keyword evidence="2" id="KW-0805">Transcription regulation</keyword>
<keyword evidence="4" id="KW-0804">Transcription</keyword>
<dbReference type="Gene3D" id="3.40.190.10">
    <property type="entry name" value="Periplasmic binding protein-like II"/>
    <property type="match status" value="2"/>
</dbReference>
<evidence type="ECO:0000313" key="6">
    <source>
        <dbReference type="EMBL" id="KWS05977.1"/>
    </source>
</evidence>
<dbReference type="Pfam" id="PF00126">
    <property type="entry name" value="HTH_1"/>
    <property type="match status" value="1"/>
</dbReference>
<evidence type="ECO:0000256" key="3">
    <source>
        <dbReference type="ARBA" id="ARBA00023125"/>
    </source>
</evidence>
<name>A0A120AHD6_9GAMM</name>
<accession>A0A120AHD6</accession>
<dbReference type="GO" id="GO:0003700">
    <property type="term" value="F:DNA-binding transcription factor activity"/>
    <property type="evidence" value="ECO:0007669"/>
    <property type="project" value="InterPro"/>
</dbReference>
<evidence type="ECO:0000259" key="5">
    <source>
        <dbReference type="PROSITE" id="PS50931"/>
    </source>
</evidence>
<dbReference type="RefSeq" id="WP_036110115.1">
    <property type="nucleotide sequence ID" value="NZ_JAJA02000001.1"/>
</dbReference>
<dbReference type="Gene3D" id="1.10.10.10">
    <property type="entry name" value="Winged helix-like DNA-binding domain superfamily/Winged helix DNA-binding domain"/>
    <property type="match status" value="1"/>
</dbReference>
<dbReference type="InterPro" id="IPR036390">
    <property type="entry name" value="WH_DNA-bd_sf"/>
</dbReference>
<dbReference type="AlphaFoldDB" id="A0A120AHD6"/>
<evidence type="ECO:0000313" key="7">
    <source>
        <dbReference type="Proteomes" id="UP000023435"/>
    </source>
</evidence>
<protein>
    <submittedName>
        <fullName evidence="6">Transcriptional regulator</fullName>
    </submittedName>
</protein>
<dbReference type="InterPro" id="IPR050176">
    <property type="entry name" value="LTTR"/>
</dbReference>
<dbReference type="OrthoDB" id="5723059at2"/>
<dbReference type="Pfam" id="PF03466">
    <property type="entry name" value="LysR_substrate"/>
    <property type="match status" value="1"/>
</dbReference>
<gene>
    <name evidence="6" type="ORF">AZ78_3531</name>
</gene>
<evidence type="ECO:0000256" key="1">
    <source>
        <dbReference type="ARBA" id="ARBA00009437"/>
    </source>
</evidence>
<feature type="domain" description="HTH lysR-type" evidence="5">
    <location>
        <begin position="4"/>
        <end position="61"/>
    </location>
</feature>
<dbReference type="Proteomes" id="UP000023435">
    <property type="component" value="Unassembled WGS sequence"/>
</dbReference>
<comment type="similarity">
    <text evidence="1">Belongs to the LysR transcriptional regulatory family.</text>
</comment>
<dbReference type="SUPFAM" id="SSF53850">
    <property type="entry name" value="Periplasmic binding protein-like II"/>
    <property type="match status" value="1"/>
</dbReference>
<dbReference type="InterPro" id="IPR000847">
    <property type="entry name" value="LysR_HTH_N"/>
</dbReference>
<keyword evidence="7" id="KW-1185">Reference proteome</keyword>
<dbReference type="PANTHER" id="PTHR30579:SF7">
    <property type="entry name" value="HTH-TYPE TRANSCRIPTIONAL REGULATOR LRHA-RELATED"/>
    <property type="match status" value="1"/>
</dbReference>
<evidence type="ECO:0000256" key="4">
    <source>
        <dbReference type="ARBA" id="ARBA00023163"/>
    </source>
</evidence>
<reference evidence="6 7" key="1">
    <citation type="journal article" date="2014" name="Genome Announc.">
        <title>Draft Genome Sequence of Lysobacter capsici AZ78, a Bacterium Antagonistic to Plant-Pathogenic Oomycetes.</title>
        <authorList>
            <person name="Puopolo G."/>
            <person name="Sonego P."/>
            <person name="Engelen K."/>
            <person name="Pertot I."/>
        </authorList>
    </citation>
    <scope>NUCLEOTIDE SEQUENCE [LARGE SCALE GENOMIC DNA]</scope>
    <source>
        <strain evidence="6 7">AZ78</strain>
    </source>
</reference>
<comment type="caution">
    <text evidence="6">The sequence shown here is derived from an EMBL/GenBank/DDBJ whole genome shotgun (WGS) entry which is preliminary data.</text>
</comment>
<dbReference type="InterPro" id="IPR036388">
    <property type="entry name" value="WH-like_DNA-bd_sf"/>
</dbReference>
<proteinExistence type="inferred from homology"/>
<dbReference type="EMBL" id="JAJA02000001">
    <property type="protein sequence ID" value="KWS05977.1"/>
    <property type="molecule type" value="Genomic_DNA"/>
</dbReference>